<evidence type="ECO:0000256" key="2">
    <source>
        <dbReference type="PROSITE-ProRule" id="PRU00176"/>
    </source>
</evidence>
<evidence type="ECO:0000313" key="7">
    <source>
        <dbReference type="Proteomes" id="UP000317494"/>
    </source>
</evidence>
<evidence type="ECO:0000256" key="1">
    <source>
        <dbReference type="ARBA" id="ARBA00022884"/>
    </source>
</evidence>
<dbReference type="PROSITE" id="PS50102">
    <property type="entry name" value="RRM"/>
    <property type="match status" value="1"/>
</dbReference>
<dbReference type="OrthoDB" id="417481at2759"/>
<evidence type="ECO:0000259" key="4">
    <source>
        <dbReference type="PROSITE" id="PS50102"/>
    </source>
</evidence>
<dbReference type="GO" id="GO:0003723">
    <property type="term" value="F:RNA binding"/>
    <property type="evidence" value="ECO:0007669"/>
    <property type="project" value="UniProtKB-UniRule"/>
</dbReference>
<evidence type="ECO:0000313" key="8">
    <source>
        <dbReference type="Proteomes" id="UP000320475"/>
    </source>
</evidence>
<dbReference type="EMBL" id="QEAM01000001">
    <property type="protein sequence ID" value="TPX51802.1"/>
    <property type="molecule type" value="Genomic_DNA"/>
</dbReference>
<evidence type="ECO:0000256" key="3">
    <source>
        <dbReference type="SAM" id="MobiDB-lite"/>
    </source>
</evidence>
<feature type="domain" description="RRM" evidence="4">
    <location>
        <begin position="786"/>
        <end position="870"/>
    </location>
</feature>
<dbReference type="InterPro" id="IPR000504">
    <property type="entry name" value="RRM_dom"/>
</dbReference>
<dbReference type="EMBL" id="QEAN01000017">
    <property type="protein sequence ID" value="TPX53421.1"/>
    <property type="molecule type" value="Genomic_DNA"/>
</dbReference>
<proteinExistence type="predicted"/>
<dbReference type="VEuPathDB" id="FungiDB:SeMB42_g00808"/>
<feature type="compositionally biased region" description="Low complexity" evidence="3">
    <location>
        <begin position="636"/>
        <end position="652"/>
    </location>
</feature>
<dbReference type="PANTHER" id="PTHR23189">
    <property type="entry name" value="RNA RECOGNITION MOTIF-CONTAINING"/>
    <property type="match status" value="1"/>
</dbReference>
<reference evidence="7 8" key="1">
    <citation type="journal article" date="2019" name="Sci. Rep.">
        <title>Comparative genomics of chytrid fungi reveal insights into the obligate biotrophic and pathogenic lifestyle of Synchytrium endobioticum.</title>
        <authorList>
            <person name="van de Vossenberg B.T.L.H."/>
            <person name="Warris S."/>
            <person name="Nguyen H.D.T."/>
            <person name="van Gent-Pelzer M.P.E."/>
            <person name="Joly D.L."/>
            <person name="van de Geest H.C."/>
            <person name="Bonants P.J.M."/>
            <person name="Smith D.S."/>
            <person name="Levesque C.A."/>
            <person name="van der Lee T.A.J."/>
        </authorList>
    </citation>
    <scope>NUCLEOTIDE SEQUENCE [LARGE SCALE GENOMIC DNA]</scope>
    <source>
        <strain evidence="5 8">LEV6574</strain>
        <strain evidence="6 7">MB42</strain>
    </source>
</reference>
<feature type="compositionally biased region" description="Low complexity" evidence="3">
    <location>
        <begin position="696"/>
        <end position="723"/>
    </location>
</feature>
<evidence type="ECO:0000313" key="6">
    <source>
        <dbReference type="EMBL" id="TPX53421.1"/>
    </source>
</evidence>
<dbReference type="InterPro" id="IPR035979">
    <property type="entry name" value="RBD_domain_sf"/>
</dbReference>
<comment type="caution">
    <text evidence="5">The sequence shown here is derived from an EMBL/GenBank/DDBJ whole genome shotgun (WGS) entry which is preliminary data.</text>
</comment>
<feature type="region of interest" description="Disordered" evidence="3">
    <location>
        <begin position="1"/>
        <end position="23"/>
    </location>
</feature>
<keyword evidence="7" id="KW-1185">Reference proteome</keyword>
<sequence length="1024" mass="111522">MADNINQQPSSASPLVQTSPATAALPQTKQHLFSSFSPSFNFYDNSDMDASDEIASDHSQVTSADSDAELISAMRDVAIDKPRSSRFTWLEPQEEPEHSESPLAPQLPLGSLIQPEPVGRKESPRLEQQQNQSRSKPGTPIPGTPPRYDVLHPGTLKSASTTSTITLGQITPSETPTRSWPRDSADVAVDSSGRRMPSTRSSPRLARSLFTPPFTPRTYNRSNLGDDTPSPRSTSSLQDYLLDSLATTIQEDVDFPLNELHESFKAVSVSAEGTASNQQPQLLKPTRIIVLEGVDEDLAFDELRAALMANGEIRHLSVVYSTTCICVYYNIGAAIDAYNHIRQYGLAHQHKVTISFGDQATLRRFGPVPEDLMANQGALIVWNHVGLNLLAVMSKFGEIRFIKDHDLCPSEASVVEFHDVRCAKRAFEYIQQYHGDSLFVEYKNPMRKTWNPSTKDVAPPTSSKNTAYFSPSLLDLEFDPLFSLSPSHVNNERRIASPLASSGNYHSAGYNDDMLLSTPDRDYNHNTTDGETPRRPSRPKVPSIVTTFGLGDSPVSQRQQQLQQMQHESGRGIDSPLYVGSSPMNYSGATHPQQVASPTTHINAKSSYAAANASASDLILYSTSAPIDIHGRRKAGSTSSLLGSSVSNNNGSRTRLFSNNSLGDFSSSPLSSSPFGMMAMNDSLWSYSRNSDNQPLLSSKLQQLQQGSSGPLSAPAISSSSVWNHRHSSHDSPISPLMVSPLHGNPLGSSPLVNASNTSSVMSTGHNIRTGDFDLARVVAGLDNRTTFMIKNLPNKYTQQMLIDFLNETHRGEYDFLYVRIDFINRCNVGYAFINFANPGSVISFAERVVGKRWPKFNSTKVCTLSYAKIQGLDALIRKFRDSSVMLEEPAFRPKIFYTSGPSKGEEAPFPPPTVPLRPSTRGLYSKTHGYIHGNDGIGNNMDSPTAVLSAASIAIQSASIHARHSSATSISTTMTARSNASSHSNNSGLMDVMPADAANYDDEMAGSGLIQSCNSLGLLDAAN</sequence>
<organism evidence="5 8">
    <name type="scientific">Synchytrium endobioticum</name>
    <dbReference type="NCBI Taxonomy" id="286115"/>
    <lineage>
        <taxon>Eukaryota</taxon>
        <taxon>Fungi</taxon>
        <taxon>Fungi incertae sedis</taxon>
        <taxon>Chytridiomycota</taxon>
        <taxon>Chytridiomycota incertae sedis</taxon>
        <taxon>Chytridiomycetes</taxon>
        <taxon>Synchytriales</taxon>
        <taxon>Synchytriaceae</taxon>
        <taxon>Synchytrium</taxon>
    </lineage>
</organism>
<feature type="compositionally biased region" description="Low complexity" evidence="3">
    <location>
        <begin position="971"/>
        <end position="988"/>
    </location>
</feature>
<evidence type="ECO:0000313" key="5">
    <source>
        <dbReference type="EMBL" id="TPX51802.1"/>
    </source>
</evidence>
<dbReference type="Proteomes" id="UP000320475">
    <property type="component" value="Unassembled WGS sequence"/>
</dbReference>
<dbReference type="InterPro" id="IPR007201">
    <property type="entry name" value="Mei2-like_Rrm_C"/>
</dbReference>
<feature type="region of interest" description="Disordered" evidence="3">
    <location>
        <begin position="91"/>
        <end position="236"/>
    </location>
</feature>
<keyword evidence="1 2" id="KW-0694">RNA-binding</keyword>
<feature type="region of interest" description="Disordered" evidence="3">
    <location>
        <begin position="36"/>
        <end position="65"/>
    </location>
</feature>
<feature type="compositionally biased region" description="Polar residues" evidence="3">
    <location>
        <begin position="126"/>
        <end position="136"/>
    </location>
</feature>
<gene>
    <name evidence="5" type="ORF">SeLEV6574_g00017</name>
    <name evidence="6" type="ORF">SeMB42_g00808</name>
</gene>
<dbReference type="AlphaFoldDB" id="A0A507DJG3"/>
<dbReference type="STRING" id="286115.A0A507DJG3"/>
<feature type="region of interest" description="Disordered" evidence="3">
    <location>
        <begin position="696"/>
        <end position="729"/>
    </location>
</feature>
<feature type="region of interest" description="Disordered" evidence="3">
    <location>
        <begin position="510"/>
        <end position="543"/>
    </location>
</feature>
<feature type="region of interest" description="Disordered" evidence="3">
    <location>
        <begin position="633"/>
        <end position="652"/>
    </location>
</feature>
<dbReference type="Pfam" id="PF04059">
    <property type="entry name" value="RRM_2"/>
    <property type="match status" value="1"/>
</dbReference>
<accession>A0A507DJG3</accession>
<dbReference type="Proteomes" id="UP000317494">
    <property type="component" value="Unassembled WGS sequence"/>
</dbReference>
<name>A0A507DJG3_9FUNG</name>
<feature type="compositionally biased region" description="Polar residues" evidence="3">
    <location>
        <begin position="157"/>
        <end position="178"/>
    </location>
</feature>
<feature type="compositionally biased region" description="Polar residues" evidence="3">
    <location>
        <begin position="217"/>
        <end position="236"/>
    </location>
</feature>
<dbReference type="SUPFAM" id="SSF54928">
    <property type="entry name" value="RNA-binding domain, RBD"/>
    <property type="match status" value="1"/>
</dbReference>
<feature type="region of interest" description="Disordered" evidence="3">
    <location>
        <begin position="971"/>
        <end position="991"/>
    </location>
</feature>
<protein>
    <recommendedName>
        <fullName evidence="4">RRM domain-containing protein</fullName>
    </recommendedName>
</protein>